<reference evidence="2" key="1">
    <citation type="submission" date="2023-12" db="EMBL/GenBank/DDBJ databases">
        <title>Genome assembly of Anisodus tanguticus.</title>
        <authorList>
            <person name="Wang Y.-J."/>
        </authorList>
    </citation>
    <scope>NUCLEOTIDE SEQUENCE</scope>
    <source>
        <strain evidence="2">KB-2021</strain>
        <tissue evidence="2">Leaf</tissue>
    </source>
</reference>
<dbReference type="PROSITE" id="PS51257">
    <property type="entry name" value="PROKAR_LIPOPROTEIN"/>
    <property type="match status" value="1"/>
</dbReference>
<evidence type="ECO:0000256" key="1">
    <source>
        <dbReference type="SAM" id="SignalP"/>
    </source>
</evidence>
<sequence length="73" mass="7791">MKKATFLKVFLVSFLLILLGQGSNVVSGCSTDADCVTVVRCIDATPICDETHKCRCPTANFNGPKGVQKTGQN</sequence>
<gene>
    <name evidence="2" type="ORF">RND71_022687</name>
</gene>
<keyword evidence="3" id="KW-1185">Reference proteome</keyword>
<evidence type="ECO:0000313" key="3">
    <source>
        <dbReference type="Proteomes" id="UP001291623"/>
    </source>
</evidence>
<dbReference type="AlphaFoldDB" id="A0AAE1RU66"/>
<feature type="chain" id="PRO_5042211444" evidence="1">
    <location>
        <begin position="23"/>
        <end position="73"/>
    </location>
</feature>
<keyword evidence="1" id="KW-0732">Signal</keyword>
<dbReference type="Proteomes" id="UP001291623">
    <property type="component" value="Unassembled WGS sequence"/>
</dbReference>
<accession>A0AAE1RU66</accession>
<name>A0AAE1RU66_9SOLA</name>
<comment type="caution">
    <text evidence="2">The sequence shown here is derived from an EMBL/GenBank/DDBJ whole genome shotgun (WGS) entry which is preliminary data.</text>
</comment>
<dbReference type="EMBL" id="JAVYJV010000012">
    <property type="protein sequence ID" value="KAK4357077.1"/>
    <property type="molecule type" value="Genomic_DNA"/>
</dbReference>
<organism evidence="2 3">
    <name type="scientific">Anisodus tanguticus</name>
    <dbReference type="NCBI Taxonomy" id="243964"/>
    <lineage>
        <taxon>Eukaryota</taxon>
        <taxon>Viridiplantae</taxon>
        <taxon>Streptophyta</taxon>
        <taxon>Embryophyta</taxon>
        <taxon>Tracheophyta</taxon>
        <taxon>Spermatophyta</taxon>
        <taxon>Magnoliopsida</taxon>
        <taxon>eudicotyledons</taxon>
        <taxon>Gunneridae</taxon>
        <taxon>Pentapetalae</taxon>
        <taxon>asterids</taxon>
        <taxon>lamiids</taxon>
        <taxon>Solanales</taxon>
        <taxon>Solanaceae</taxon>
        <taxon>Solanoideae</taxon>
        <taxon>Hyoscyameae</taxon>
        <taxon>Anisodus</taxon>
    </lineage>
</organism>
<proteinExistence type="predicted"/>
<protein>
    <submittedName>
        <fullName evidence="2">Uncharacterized protein</fullName>
    </submittedName>
</protein>
<feature type="signal peptide" evidence="1">
    <location>
        <begin position="1"/>
        <end position="22"/>
    </location>
</feature>
<evidence type="ECO:0000313" key="2">
    <source>
        <dbReference type="EMBL" id="KAK4357077.1"/>
    </source>
</evidence>